<dbReference type="PROSITE" id="PS50850">
    <property type="entry name" value="MFS"/>
    <property type="match status" value="1"/>
</dbReference>
<feature type="transmembrane region" description="Helical" evidence="5">
    <location>
        <begin position="115"/>
        <end position="136"/>
    </location>
</feature>
<feature type="transmembrane region" description="Helical" evidence="5">
    <location>
        <begin position="229"/>
        <end position="253"/>
    </location>
</feature>
<dbReference type="GO" id="GO:0022857">
    <property type="term" value="F:transmembrane transporter activity"/>
    <property type="evidence" value="ECO:0007669"/>
    <property type="project" value="InterPro"/>
</dbReference>
<keyword evidence="8" id="KW-1185">Reference proteome</keyword>
<gene>
    <name evidence="7" type="ORF">QRX60_50955</name>
</gene>
<feature type="transmembrane region" description="Helical" evidence="5">
    <location>
        <begin position="89"/>
        <end position="109"/>
    </location>
</feature>
<feature type="transmembrane region" description="Helical" evidence="5">
    <location>
        <begin position="265"/>
        <end position="287"/>
    </location>
</feature>
<dbReference type="PANTHER" id="PTHR23534:SF1">
    <property type="entry name" value="MAJOR FACILITATOR SUPERFAMILY PROTEIN"/>
    <property type="match status" value="1"/>
</dbReference>
<dbReference type="SUPFAM" id="SSF103473">
    <property type="entry name" value="MFS general substrate transporter"/>
    <property type="match status" value="1"/>
</dbReference>
<comment type="subcellular location">
    <subcellularLocation>
        <location evidence="1">Cell membrane</location>
        <topology evidence="1">Multi-pass membrane protein</topology>
    </subcellularLocation>
</comment>
<keyword evidence="2 5" id="KW-0812">Transmembrane</keyword>
<evidence type="ECO:0000313" key="7">
    <source>
        <dbReference type="EMBL" id="WIY02214.1"/>
    </source>
</evidence>
<evidence type="ECO:0000256" key="3">
    <source>
        <dbReference type="ARBA" id="ARBA00022989"/>
    </source>
</evidence>
<evidence type="ECO:0000313" key="8">
    <source>
        <dbReference type="Proteomes" id="UP001239397"/>
    </source>
</evidence>
<dbReference type="Gene3D" id="1.20.1250.20">
    <property type="entry name" value="MFS general substrate transporter like domains"/>
    <property type="match status" value="2"/>
</dbReference>
<feature type="transmembrane region" description="Helical" evidence="5">
    <location>
        <begin position="148"/>
        <end position="167"/>
    </location>
</feature>
<feature type="transmembrane region" description="Helical" evidence="5">
    <location>
        <begin position="54"/>
        <end position="77"/>
    </location>
</feature>
<evidence type="ECO:0000256" key="1">
    <source>
        <dbReference type="ARBA" id="ARBA00004651"/>
    </source>
</evidence>
<name>A0A9Y2JRG8_9PSEU</name>
<dbReference type="InterPro" id="IPR011701">
    <property type="entry name" value="MFS"/>
</dbReference>
<dbReference type="KEGG" id="amog:QRX60_50955"/>
<protein>
    <submittedName>
        <fullName evidence="7">MFS transporter</fullName>
    </submittedName>
</protein>
<evidence type="ECO:0000256" key="5">
    <source>
        <dbReference type="SAM" id="Phobius"/>
    </source>
</evidence>
<dbReference type="RefSeq" id="WP_285998643.1">
    <property type="nucleotide sequence ID" value="NZ_CP127295.1"/>
</dbReference>
<feature type="domain" description="Major facilitator superfamily (MFS) profile" evidence="6">
    <location>
        <begin position="227"/>
        <end position="404"/>
    </location>
</feature>
<keyword evidence="3 5" id="KW-1133">Transmembrane helix</keyword>
<dbReference type="InterPro" id="IPR020846">
    <property type="entry name" value="MFS_dom"/>
</dbReference>
<feature type="transmembrane region" description="Helical" evidence="5">
    <location>
        <begin position="380"/>
        <end position="399"/>
    </location>
</feature>
<dbReference type="PROSITE" id="PS51318">
    <property type="entry name" value="TAT"/>
    <property type="match status" value="1"/>
</dbReference>
<feature type="transmembrane region" description="Helical" evidence="5">
    <location>
        <begin position="319"/>
        <end position="343"/>
    </location>
</feature>
<dbReference type="Proteomes" id="UP001239397">
    <property type="component" value="Chromosome"/>
</dbReference>
<feature type="transmembrane region" description="Helical" evidence="5">
    <location>
        <begin position="355"/>
        <end position="374"/>
    </location>
</feature>
<evidence type="ECO:0000256" key="2">
    <source>
        <dbReference type="ARBA" id="ARBA00022692"/>
    </source>
</evidence>
<accession>A0A9Y2JRG8</accession>
<dbReference type="EMBL" id="CP127295">
    <property type="protein sequence ID" value="WIY02214.1"/>
    <property type="molecule type" value="Genomic_DNA"/>
</dbReference>
<keyword evidence="4 5" id="KW-0472">Membrane</keyword>
<dbReference type="PANTHER" id="PTHR23534">
    <property type="entry name" value="MFS PERMEASE"/>
    <property type="match status" value="1"/>
</dbReference>
<proteinExistence type="predicted"/>
<organism evidence="7 8">
    <name type="scientific">Amycolatopsis mongoliensis</name>
    <dbReference type="NCBI Taxonomy" id="715475"/>
    <lineage>
        <taxon>Bacteria</taxon>
        <taxon>Bacillati</taxon>
        <taxon>Actinomycetota</taxon>
        <taxon>Actinomycetes</taxon>
        <taxon>Pseudonocardiales</taxon>
        <taxon>Pseudonocardiaceae</taxon>
        <taxon>Amycolatopsis</taxon>
    </lineage>
</organism>
<reference evidence="7 8" key="1">
    <citation type="submission" date="2023-06" db="EMBL/GenBank/DDBJ databases">
        <authorList>
            <person name="Oyuntsetseg B."/>
            <person name="Kim S.B."/>
        </authorList>
    </citation>
    <scope>NUCLEOTIDE SEQUENCE [LARGE SCALE GENOMIC DNA]</scope>
    <source>
        <strain evidence="7 8">4-36</strain>
    </source>
</reference>
<dbReference type="InterPro" id="IPR006311">
    <property type="entry name" value="TAT_signal"/>
</dbReference>
<dbReference type="Pfam" id="PF07690">
    <property type="entry name" value="MFS_1"/>
    <property type="match status" value="1"/>
</dbReference>
<feature type="transmembrane region" description="Helical" evidence="5">
    <location>
        <begin position="294"/>
        <end position="313"/>
    </location>
</feature>
<sequence>MKTRQAQARSSLPGETRQRRRALALLAVATAIGSTGLAAGGTAGALLAVDIAKAQAMAGVPLGLLVLGSAAGAPMLAQQAAIGRRVRGLALGYAVGVAGAVVVVLAALWQNLPLLLAGSFFLGVANSAVFMSRYAAMDTATAGTRGHAIGVVFAATALGAIVSPTLLGPSGAVARAMGLPPLAGLYLAAVLAFGFAAALLATRSGTLGPRPEPGYGFVAVLADTVRRRAAVTAVGVLAATNFVMVGVMTIAPVHLTEHGHSLGQVGAIVALHVTGMFAVAPLTGLLADRKGPAGVARLGGLLLAVAMVIGLFVERSGALVMTVHLLVLGVAWNCGVVGGSTLLGTAVPAETRPHVEGIAEVMMGLAAATAGPLSGLVAEFGGYPAFCLIGTPAAVFLFLRRIPS</sequence>
<evidence type="ECO:0000256" key="4">
    <source>
        <dbReference type="ARBA" id="ARBA00023136"/>
    </source>
</evidence>
<dbReference type="AlphaFoldDB" id="A0A9Y2JRG8"/>
<dbReference type="GO" id="GO:0005886">
    <property type="term" value="C:plasma membrane"/>
    <property type="evidence" value="ECO:0007669"/>
    <property type="project" value="UniProtKB-SubCell"/>
</dbReference>
<evidence type="ECO:0000259" key="6">
    <source>
        <dbReference type="PROSITE" id="PS50850"/>
    </source>
</evidence>
<feature type="transmembrane region" description="Helical" evidence="5">
    <location>
        <begin position="179"/>
        <end position="201"/>
    </location>
</feature>
<dbReference type="InterPro" id="IPR036259">
    <property type="entry name" value="MFS_trans_sf"/>
</dbReference>